<dbReference type="GO" id="GO:0006508">
    <property type="term" value="P:proteolysis"/>
    <property type="evidence" value="ECO:0007669"/>
    <property type="project" value="UniProtKB-KW"/>
</dbReference>
<dbReference type="SUPFAM" id="SSF54001">
    <property type="entry name" value="Cysteine proteinases"/>
    <property type="match status" value="1"/>
</dbReference>
<name>A0A6J6DX38_9ZZZZ</name>
<dbReference type="Pfam" id="PF00877">
    <property type="entry name" value="NLPC_P60"/>
    <property type="match status" value="1"/>
</dbReference>
<sequence length="190" mass="20582">MRKTIVGLLLGVALVGTSLPATANDEAISLDTELYQITPTPEQRKEVAAERRAAAAAKADRQLRRVIAQGEKAVSIAAKLKGVRYKYAGSSPKTGFDCSGYTAYVFNKMGIELPRSSGAIRNAAKKIGKEQLRKGDLVFWHSSSGRVFHVGIYAGNGKAWHAPRPGRSVTMQSLWLAGGRQTSYITYGRI</sequence>
<organism evidence="6">
    <name type="scientific">freshwater metagenome</name>
    <dbReference type="NCBI Taxonomy" id="449393"/>
    <lineage>
        <taxon>unclassified sequences</taxon>
        <taxon>metagenomes</taxon>
        <taxon>ecological metagenomes</taxon>
    </lineage>
</organism>
<proteinExistence type="inferred from homology"/>
<keyword evidence="3" id="KW-0378">Hydrolase</keyword>
<evidence type="ECO:0000256" key="4">
    <source>
        <dbReference type="ARBA" id="ARBA00022807"/>
    </source>
</evidence>
<evidence type="ECO:0000313" key="6">
    <source>
        <dbReference type="EMBL" id="CAB4567774.1"/>
    </source>
</evidence>
<dbReference type="PANTHER" id="PTHR47053:SF1">
    <property type="entry name" value="MUREIN DD-ENDOPEPTIDASE MEPH-RELATED"/>
    <property type="match status" value="1"/>
</dbReference>
<evidence type="ECO:0000256" key="3">
    <source>
        <dbReference type="ARBA" id="ARBA00022801"/>
    </source>
</evidence>
<dbReference type="GO" id="GO:0008234">
    <property type="term" value="F:cysteine-type peptidase activity"/>
    <property type="evidence" value="ECO:0007669"/>
    <property type="project" value="UniProtKB-KW"/>
</dbReference>
<dbReference type="InterPro" id="IPR000064">
    <property type="entry name" value="NLP_P60_dom"/>
</dbReference>
<reference evidence="6" key="1">
    <citation type="submission" date="2020-05" db="EMBL/GenBank/DDBJ databases">
        <authorList>
            <person name="Chiriac C."/>
            <person name="Salcher M."/>
            <person name="Ghai R."/>
            <person name="Kavagutti S V."/>
        </authorList>
    </citation>
    <scope>NUCLEOTIDE SEQUENCE</scope>
</reference>
<dbReference type="Gene3D" id="3.90.1720.10">
    <property type="entry name" value="endopeptidase domain like (from Nostoc punctiforme)"/>
    <property type="match status" value="1"/>
</dbReference>
<evidence type="ECO:0000259" key="5">
    <source>
        <dbReference type="PROSITE" id="PS51935"/>
    </source>
</evidence>
<protein>
    <submittedName>
        <fullName evidence="6">Unannotated protein</fullName>
    </submittedName>
</protein>
<dbReference type="InterPro" id="IPR038765">
    <property type="entry name" value="Papain-like_cys_pep_sf"/>
</dbReference>
<dbReference type="EMBL" id="CAEZTT010000004">
    <property type="protein sequence ID" value="CAB4567774.1"/>
    <property type="molecule type" value="Genomic_DNA"/>
</dbReference>
<dbReference type="PANTHER" id="PTHR47053">
    <property type="entry name" value="MUREIN DD-ENDOPEPTIDASE MEPH-RELATED"/>
    <property type="match status" value="1"/>
</dbReference>
<dbReference type="InterPro" id="IPR051202">
    <property type="entry name" value="Peptidase_C40"/>
</dbReference>
<keyword evidence="2" id="KW-0645">Protease</keyword>
<dbReference type="PROSITE" id="PS51935">
    <property type="entry name" value="NLPC_P60"/>
    <property type="match status" value="1"/>
</dbReference>
<feature type="domain" description="NlpC/P60" evidence="5">
    <location>
        <begin position="67"/>
        <end position="190"/>
    </location>
</feature>
<comment type="similarity">
    <text evidence="1">Belongs to the peptidase C40 family.</text>
</comment>
<keyword evidence="4" id="KW-0788">Thiol protease</keyword>
<evidence type="ECO:0000256" key="2">
    <source>
        <dbReference type="ARBA" id="ARBA00022670"/>
    </source>
</evidence>
<gene>
    <name evidence="6" type="ORF">UFOPK1726_00096</name>
</gene>
<dbReference type="AlphaFoldDB" id="A0A6J6DX38"/>
<accession>A0A6J6DX38</accession>
<evidence type="ECO:0000256" key="1">
    <source>
        <dbReference type="ARBA" id="ARBA00007074"/>
    </source>
</evidence>